<dbReference type="InterPro" id="IPR029063">
    <property type="entry name" value="SAM-dependent_MTases_sf"/>
</dbReference>
<reference evidence="2 3" key="1">
    <citation type="submission" date="2014-08" db="EMBL/GenBank/DDBJ databases">
        <authorList>
            <person name="Wibberg D."/>
        </authorList>
    </citation>
    <scope>NUCLEOTIDE SEQUENCE [LARGE SCALE GENOMIC DNA]</scope>
    <source>
        <strain evidence="3">ING2-E5B</strain>
    </source>
</reference>
<evidence type="ECO:0000313" key="3">
    <source>
        <dbReference type="Proteomes" id="UP000032417"/>
    </source>
</evidence>
<keyword evidence="3" id="KW-1185">Reference proteome</keyword>
<evidence type="ECO:0000259" key="1">
    <source>
        <dbReference type="Pfam" id="PF05430"/>
    </source>
</evidence>
<dbReference type="PANTHER" id="PTHR39963:SF1">
    <property type="entry name" value="MNMC-LIKE METHYLTRANSFERASE DOMAIN-CONTAINING PROTEIN"/>
    <property type="match status" value="1"/>
</dbReference>
<dbReference type="HOGENOM" id="CLU_061971_1_0_10"/>
<dbReference type="GO" id="GO:0016645">
    <property type="term" value="F:oxidoreductase activity, acting on the CH-NH group of donors"/>
    <property type="evidence" value="ECO:0007669"/>
    <property type="project" value="InterPro"/>
</dbReference>
<gene>
    <name evidence="2" type="ORF">ING2E5B_1851</name>
</gene>
<feature type="domain" description="MnmC-like methyltransferase" evidence="1">
    <location>
        <begin position="174"/>
        <end position="249"/>
    </location>
</feature>
<dbReference type="InterPro" id="IPR047785">
    <property type="entry name" value="tRNA_MNMC2"/>
</dbReference>
<name>A0A098C0X6_9BACT</name>
<organism evidence="2 3">
    <name type="scientific">Fermentimonas caenicola</name>
    <dbReference type="NCBI Taxonomy" id="1562970"/>
    <lineage>
        <taxon>Bacteria</taxon>
        <taxon>Pseudomonadati</taxon>
        <taxon>Bacteroidota</taxon>
        <taxon>Bacteroidia</taxon>
        <taxon>Bacteroidales</taxon>
        <taxon>Dysgonomonadaceae</taxon>
        <taxon>Fermentimonas</taxon>
    </lineage>
</organism>
<dbReference type="KEGG" id="pbt:ING2E5B_1851"/>
<dbReference type="Gene3D" id="3.40.50.150">
    <property type="entry name" value="Vaccinia Virus protein VP39"/>
    <property type="match status" value="1"/>
</dbReference>
<sequence length="256" mass="29681">MQHKIITTEDGSHTLFVPELNEHYHSVNGAIQESKHVFIDTGFKYFLEKNINQDDQKSINILEIGFGTGLNAFLTLIESQKLNVNVFYQSVELYPVSIKEAEKLNYFELINQSEQKKFKQQTNLSESEHFKVIDKTLFMKLHTTPWERAVDILPGFTLLKQKFDFSKCEKIRADRLFNLIYFDAFAPDKQPEMWTEDIFGKIYSLSDADAVFTTYCAKGVVRRMLQSAGFKMERLPGPPGKREILRGSKLLIFDTE</sequence>
<dbReference type="SUPFAM" id="SSF53335">
    <property type="entry name" value="S-adenosyl-L-methionine-dependent methyltransferases"/>
    <property type="match status" value="1"/>
</dbReference>
<dbReference type="InterPro" id="IPR008471">
    <property type="entry name" value="MnmC-like_methylTransf"/>
</dbReference>
<protein>
    <recommendedName>
        <fullName evidence="1">MnmC-like methyltransferase domain-containing protein</fullName>
    </recommendedName>
</protein>
<dbReference type="OrthoDB" id="9786494at2"/>
<dbReference type="EMBL" id="LN515532">
    <property type="protein sequence ID" value="CEA16589.1"/>
    <property type="molecule type" value="Genomic_DNA"/>
</dbReference>
<dbReference type="PANTHER" id="PTHR39963">
    <property type="entry name" value="SLL0983 PROTEIN"/>
    <property type="match status" value="1"/>
</dbReference>
<accession>A0A098C0X6</accession>
<evidence type="ECO:0000313" key="2">
    <source>
        <dbReference type="EMBL" id="CEA16589.1"/>
    </source>
</evidence>
<dbReference type="Proteomes" id="UP000032417">
    <property type="component" value="Chromosome 1"/>
</dbReference>
<dbReference type="GO" id="GO:0004808">
    <property type="term" value="F:tRNA (5-methylaminomethyl-2-thiouridylate)(34)-methyltransferase activity"/>
    <property type="evidence" value="ECO:0007669"/>
    <property type="project" value="InterPro"/>
</dbReference>
<dbReference type="STRING" id="1562970.ING2E5B_1851"/>
<proteinExistence type="predicted"/>
<dbReference type="Pfam" id="PF05430">
    <property type="entry name" value="Methyltransf_30"/>
    <property type="match status" value="1"/>
</dbReference>
<dbReference type="NCBIfam" id="NF033855">
    <property type="entry name" value="tRNA_MNMC2"/>
    <property type="match status" value="1"/>
</dbReference>
<dbReference type="AlphaFoldDB" id="A0A098C0X6"/>
<dbReference type="PATRIC" id="fig|1562970.3.peg.1832"/>